<accession>A0ACB8TCE1</accession>
<comment type="caution">
    <text evidence="1">The sequence shown here is derived from an EMBL/GenBank/DDBJ whole genome shotgun (WGS) entry which is preliminary data.</text>
</comment>
<protein>
    <submittedName>
        <fullName evidence="1">Uncharacterized protein</fullName>
    </submittedName>
</protein>
<evidence type="ECO:0000313" key="2">
    <source>
        <dbReference type="Proteomes" id="UP000814140"/>
    </source>
</evidence>
<dbReference type="EMBL" id="MU277193">
    <property type="protein sequence ID" value="KAI0066275.1"/>
    <property type="molecule type" value="Genomic_DNA"/>
</dbReference>
<keyword evidence="2" id="KW-1185">Reference proteome</keyword>
<sequence>MLRSDLRRGETAKALIRVRDALRFEDLEEIALSSQWGFLWNVEDWIGAFEGCKAVRSLHGGGPAMTSLFRVYGKSYAPKPVATDSPRTPPALFPNLVSLVFVEVDLAGYGVADALLPWLREQRAGGLTELGIRDCKIYERHANAVREIFPDFDFQCLRYMG</sequence>
<reference evidence="1" key="2">
    <citation type="journal article" date="2022" name="New Phytol.">
        <title>Evolutionary transition to the ectomycorrhizal habit in the genomes of a hyperdiverse lineage of mushroom-forming fungi.</title>
        <authorList>
            <person name="Looney B."/>
            <person name="Miyauchi S."/>
            <person name="Morin E."/>
            <person name="Drula E."/>
            <person name="Courty P.E."/>
            <person name="Kohler A."/>
            <person name="Kuo A."/>
            <person name="LaButti K."/>
            <person name="Pangilinan J."/>
            <person name="Lipzen A."/>
            <person name="Riley R."/>
            <person name="Andreopoulos W."/>
            <person name="He G."/>
            <person name="Johnson J."/>
            <person name="Nolan M."/>
            <person name="Tritt A."/>
            <person name="Barry K.W."/>
            <person name="Grigoriev I.V."/>
            <person name="Nagy L.G."/>
            <person name="Hibbett D."/>
            <person name="Henrissat B."/>
            <person name="Matheny P.B."/>
            <person name="Labbe J."/>
            <person name="Martin F.M."/>
        </authorList>
    </citation>
    <scope>NUCLEOTIDE SEQUENCE</scope>
    <source>
        <strain evidence="1">HHB10654</strain>
    </source>
</reference>
<dbReference type="Proteomes" id="UP000814140">
    <property type="component" value="Unassembled WGS sequence"/>
</dbReference>
<evidence type="ECO:0000313" key="1">
    <source>
        <dbReference type="EMBL" id="KAI0066275.1"/>
    </source>
</evidence>
<proteinExistence type="predicted"/>
<gene>
    <name evidence="1" type="ORF">BV25DRAFT_1835913</name>
</gene>
<organism evidence="1 2">
    <name type="scientific">Artomyces pyxidatus</name>
    <dbReference type="NCBI Taxonomy" id="48021"/>
    <lineage>
        <taxon>Eukaryota</taxon>
        <taxon>Fungi</taxon>
        <taxon>Dikarya</taxon>
        <taxon>Basidiomycota</taxon>
        <taxon>Agaricomycotina</taxon>
        <taxon>Agaricomycetes</taxon>
        <taxon>Russulales</taxon>
        <taxon>Auriscalpiaceae</taxon>
        <taxon>Artomyces</taxon>
    </lineage>
</organism>
<reference evidence="1" key="1">
    <citation type="submission" date="2021-03" db="EMBL/GenBank/DDBJ databases">
        <authorList>
            <consortium name="DOE Joint Genome Institute"/>
            <person name="Ahrendt S."/>
            <person name="Looney B.P."/>
            <person name="Miyauchi S."/>
            <person name="Morin E."/>
            <person name="Drula E."/>
            <person name="Courty P.E."/>
            <person name="Chicoki N."/>
            <person name="Fauchery L."/>
            <person name="Kohler A."/>
            <person name="Kuo A."/>
            <person name="Labutti K."/>
            <person name="Pangilinan J."/>
            <person name="Lipzen A."/>
            <person name="Riley R."/>
            <person name="Andreopoulos W."/>
            <person name="He G."/>
            <person name="Johnson J."/>
            <person name="Barry K.W."/>
            <person name="Grigoriev I.V."/>
            <person name="Nagy L."/>
            <person name="Hibbett D."/>
            <person name="Henrissat B."/>
            <person name="Matheny P.B."/>
            <person name="Labbe J."/>
            <person name="Martin F."/>
        </authorList>
    </citation>
    <scope>NUCLEOTIDE SEQUENCE</scope>
    <source>
        <strain evidence="1">HHB10654</strain>
    </source>
</reference>
<name>A0ACB8TCE1_9AGAM</name>